<dbReference type="PANTHER" id="PTHR48081:SF8">
    <property type="entry name" value="ALPHA_BETA HYDROLASE FOLD-3 DOMAIN-CONTAINING PROTEIN-RELATED"/>
    <property type="match status" value="1"/>
</dbReference>
<protein>
    <submittedName>
        <fullName evidence="3">Alpha/beta hydrolase</fullName>
    </submittedName>
</protein>
<comment type="caution">
    <text evidence="3">The sequence shown here is derived from an EMBL/GenBank/DDBJ whole genome shotgun (WGS) entry which is preliminary data.</text>
</comment>
<dbReference type="RefSeq" id="WP_343938391.1">
    <property type="nucleotide sequence ID" value="NZ_BAAAHP010000013.1"/>
</dbReference>
<evidence type="ECO:0000313" key="4">
    <source>
        <dbReference type="Proteomes" id="UP001499967"/>
    </source>
</evidence>
<keyword evidence="1 3" id="KW-0378">Hydrolase</keyword>
<name>A0ABN1P2K3_9PSEU</name>
<organism evidence="3 4">
    <name type="scientific">Pseudonocardia zijingensis</name>
    <dbReference type="NCBI Taxonomy" id="153376"/>
    <lineage>
        <taxon>Bacteria</taxon>
        <taxon>Bacillati</taxon>
        <taxon>Actinomycetota</taxon>
        <taxon>Actinomycetes</taxon>
        <taxon>Pseudonocardiales</taxon>
        <taxon>Pseudonocardiaceae</taxon>
        <taxon>Pseudonocardia</taxon>
    </lineage>
</organism>
<dbReference type="InterPro" id="IPR013094">
    <property type="entry name" value="AB_hydrolase_3"/>
</dbReference>
<sequence length="323" mass="34151">MTTIAPPPFDPELAAALAATGQDTVATGITPDTLADARAALLEGVPSVADLAADGTYDVEELAVPGPEGGQDVPLLVIRPRDAVGLRPVVYHTHGGGLIMGNNRFGVDLVLEWARELGLIVVSVGYRLAPEHPFPAGLDDAHAGLRWVHEHAGEIGGDARRIVLAGGSAGGTLAAALAQLTRDRGDVEVLGQLLMYPMLDDRNDSVSVRQMAGIGVWDGISNATGWSAWLAGRPGADAPRYAVPARERDLAGLPPAFLDVGSAETFRDEVVEYAGRIWAAGGEAELHVWPGAFHGFDFLAPQAELSQRARQARLHWLRRLLGE</sequence>
<dbReference type="SUPFAM" id="SSF53474">
    <property type="entry name" value="alpha/beta-Hydrolases"/>
    <property type="match status" value="1"/>
</dbReference>
<accession>A0ABN1P2K3</accession>
<dbReference type="Proteomes" id="UP001499967">
    <property type="component" value="Unassembled WGS sequence"/>
</dbReference>
<keyword evidence="4" id="KW-1185">Reference proteome</keyword>
<proteinExistence type="predicted"/>
<feature type="domain" description="Alpha/beta hydrolase fold-3" evidence="2">
    <location>
        <begin position="91"/>
        <end position="296"/>
    </location>
</feature>
<evidence type="ECO:0000259" key="2">
    <source>
        <dbReference type="Pfam" id="PF07859"/>
    </source>
</evidence>
<gene>
    <name evidence="3" type="ORF">GCM10009559_04930</name>
</gene>
<dbReference type="EMBL" id="BAAAHP010000013">
    <property type="protein sequence ID" value="GAA0921819.1"/>
    <property type="molecule type" value="Genomic_DNA"/>
</dbReference>
<dbReference type="GO" id="GO:0016787">
    <property type="term" value="F:hydrolase activity"/>
    <property type="evidence" value="ECO:0007669"/>
    <property type="project" value="UniProtKB-KW"/>
</dbReference>
<dbReference type="Pfam" id="PF07859">
    <property type="entry name" value="Abhydrolase_3"/>
    <property type="match status" value="1"/>
</dbReference>
<evidence type="ECO:0000256" key="1">
    <source>
        <dbReference type="ARBA" id="ARBA00022801"/>
    </source>
</evidence>
<evidence type="ECO:0000313" key="3">
    <source>
        <dbReference type="EMBL" id="GAA0921819.1"/>
    </source>
</evidence>
<dbReference type="InterPro" id="IPR050300">
    <property type="entry name" value="GDXG_lipolytic_enzyme"/>
</dbReference>
<dbReference type="Gene3D" id="3.40.50.1820">
    <property type="entry name" value="alpha/beta hydrolase"/>
    <property type="match status" value="1"/>
</dbReference>
<reference evidence="3 4" key="1">
    <citation type="journal article" date="2019" name="Int. J. Syst. Evol. Microbiol.">
        <title>The Global Catalogue of Microorganisms (GCM) 10K type strain sequencing project: providing services to taxonomists for standard genome sequencing and annotation.</title>
        <authorList>
            <consortium name="The Broad Institute Genomics Platform"/>
            <consortium name="The Broad Institute Genome Sequencing Center for Infectious Disease"/>
            <person name="Wu L."/>
            <person name="Ma J."/>
        </authorList>
    </citation>
    <scope>NUCLEOTIDE SEQUENCE [LARGE SCALE GENOMIC DNA]</scope>
    <source>
        <strain evidence="3 4">JCM 11117</strain>
    </source>
</reference>
<dbReference type="InterPro" id="IPR029058">
    <property type="entry name" value="AB_hydrolase_fold"/>
</dbReference>
<dbReference type="PANTHER" id="PTHR48081">
    <property type="entry name" value="AB HYDROLASE SUPERFAMILY PROTEIN C4A8.06C"/>
    <property type="match status" value="1"/>
</dbReference>